<accession>A0ABW6RW61</accession>
<evidence type="ECO:0000313" key="9">
    <source>
        <dbReference type="Proteomes" id="UP001601992"/>
    </source>
</evidence>
<dbReference type="Pfam" id="PF01169">
    <property type="entry name" value="GDT1"/>
    <property type="match status" value="2"/>
</dbReference>
<reference evidence="8 9" key="1">
    <citation type="submission" date="2024-10" db="EMBL/GenBank/DDBJ databases">
        <title>The Natural Products Discovery Center: Release of the First 8490 Sequenced Strains for Exploring Actinobacteria Biosynthetic Diversity.</title>
        <authorList>
            <person name="Kalkreuter E."/>
            <person name="Kautsar S.A."/>
            <person name="Yang D."/>
            <person name="Bader C.D."/>
            <person name="Teijaro C.N."/>
            <person name="Fluegel L."/>
            <person name="Davis C.M."/>
            <person name="Simpson J.R."/>
            <person name="Lauterbach L."/>
            <person name="Steele A.D."/>
            <person name="Gui C."/>
            <person name="Meng S."/>
            <person name="Li G."/>
            <person name="Viehrig K."/>
            <person name="Ye F."/>
            <person name="Su P."/>
            <person name="Kiefer A.F."/>
            <person name="Nichols A."/>
            <person name="Cepeda A.J."/>
            <person name="Yan W."/>
            <person name="Fan B."/>
            <person name="Jiang Y."/>
            <person name="Adhikari A."/>
            <person name="Zheng C.-J."/>
            <person name="Schuster L."/>
            <person name="Cowan T.M."/>
            <person name="Smanski M.J."/>
            <person name="Chevrette M.G."/>
            <person name="De Carvalho L.P.S."/>
            <person name="Shen B."/>
        </authorList>
    </citation>
    <scope>NUCLEOTIDE SEQUENCE [LARGE SCALE GENOMIC DNA]</scope>
    <source>
        <strain evidence="8 9">NPDC002593</strain>
    </source>
</reference>
<evidence type="ECO:0000256" key="7">
    <source>
        <dbReference type="SAM" id="MobiDB-lite"/>
    </source>
</evidence>
<sequence>MIATILLSFGVLFLAELGDKSQLMALTFALRYRWWVVLAGITAASIAVNLIAVGVGHFLGAALPTNVIAVITAVVLLAVGLWTLRETFHTDADEDTEIAEKDSGARSPWRVFFMVLSAFLLAELGDRTMFAIIALASNHNWVAVWIGSVVGMVAAGGGAIALGILVGKHVPERAIAIGSGLLFLYIGAATLLSAFAPDLGRVSEYAIALLAPAVAGGVLLVLNSPASPRLRRAVERAETDASGRQSDAEEASGRAR</sequence>
<dbReference type="RefSeq" id="WP_051192446.1">
    <property type="nucleotide sequence ID" value="NZ_JBIAQY010000003.1"/>
</dbReference>
<evidence type="ECO:0000256" key="5">
    <source>
        <dbReference type="ARBA" id="ARBA00023136"/>
    </source>
</evidence>
<name>A0ABW6RW61_9NOCA</name>
<keyword evidence="5 6" id="KW-0472">Membrane</keyword>
<evidence type="ECO:0000256" key="4">
    <source>
        <dbReference type="ARBA" id="ARBA00022989"/>
    </source>
</evidence>
<feature type="transmembrane region" description="Helical" evidence="6">
    <location>
        <begin position="202"/>
        <end position="222"/>
    </location>
</feature>
<feature type="transmembrane region" description="Helical" evidence="6">
    <location>
        <begin position="142"/>
        <end position="167"/>
    </location>
</feature>
<dbReference type="InterPro" id="IPR001727">
    <property type="entry name" value="GDT1-like"/>
</dbReference>
<evidence type="ECO:0000256" key="6">
    <source>
        <dbReference type="RuleBase" id="RU365102"/>
    </source>
</evidence>
<organism evidence="8 9">
    <name type="scientific">Nocardia jiangxiensis</name>
    <dbReference type="NCBI Taxonomy" id="282685"/>
    <lineage>
        <taxon>Bacteria</taxon>
        <taxon>Bacillati</taxon>
        <taxon>Actinomycetota</taxon>
        <taxon>Actinomycetes</taxon>
        <taxon>Mycobacteriales</taxon>
        <taxon>Nocardiaceae</taxon>
        <taxon>Nocardia</taxon>
    </lineage>
</organism>
<keyword evidence="3 6" id="KW-0812">Transmembrane</keyword>
<feature type="region of interest" description="Disordered" evidence="7">
    <location>
        <begin position="233"/>
        <end position="256"/>
    </location>
</feature>
<feature type="transmembrane region" description="Helical" evidence="6">
    <location>
        <begin position="34"/>
        <end position="55"/>
    </location>
</feature>
<evidence type="ECO:0000256" key="3">
    <source>
        <dbReference type="ARBA" id="ARBA00022692"/>
    </source>
</evidence>
<feature type="transmembrane region" description="Helical" evidence="6">
    <location>
        <begin position="67"/>
        <end position="84"/>
    </location>
</feature>
<feature type="transmembrane region" description="Helical" evidence="6">
    <location>
        <begin position="174"/>
        <end position="196"/>
    </location>
</feature>
<comment type="subcellular location">
    <subcellularLocation>
        <location evidence="1 6">Membrane</location>
        <topology evidence="1 6">Multi-pass membrane protein</topology>
    </subcellularLocation>
</comment>
<keyword evidence="9" id="KW-1185">Reference proteome</keyword>
<evidence type="ECO:0000313" key="8">
    <source>
        <dbReference type="EMBL" id="MFF3568247.1"/>
    </source>
</evidence>
<dbReference type="EMBL" id="JBIAQY010000003">
    <property type="protein sequence ID" value="MFF3568247.1"/>
    <property type="molecule type" value="Genomic_DNA"/>
</dbReference>
<dbReference type="PANTHER" id="PTHR12608:SF1">
    <property type="entry name" value="TRANSMEMBRANE PROTEIN 165"/>
    <property type="match status" value="1"/>
</dbReference>
<dbReference type="PANTHER" id="PTHR12608">
    <property type="entry name" value="TRANSMEMBRANE PROTEIN HTP-1 RELATED"/>
    <property type="match status" value="1"/>
</dbReference>
<protein>
    <recommendedName>
        <fullName evidence="6">GDT1 family protein</fullName>
    </recommendedName>
</protein>
<comment type="similarity">
    <text evidence="2 6">Belongs to the GDT1 family.</text>
</comment>
<keyword evidence="4 6" id="KW-1133">Transmembrane helix</keyword>
<dbReference type="Proteomes" id="UP001601992">
    <property type="component" value="Unassembled WGS sequence"/>
</dbReference>
<evidence type="ECO:0000256" key="2">
    <source>
        <dbReference type="ARBA" id="ARBA00009190"/>
    </source>
</evidence>
<evidence type="ECO:0000256" key="1">
    <source>
        <dbReference type="ARBA" id="ARBA00004141"/>
    </source>
</evidence>
<comment type="caution">
    <text evidence="8">The sequence shown here is derived from an EMBL/GenBank/DDBJ whole genome shotgun (WGS) entry which is preliminary data.</text>
</comment>
<proteinExistence type="inferred from homology"/>
<gene>
    <name evidence="8" type="ORF">ACFYXQ_10790</name>
</gene>